<gene>
    <name evidence="2" type="ORF">ASPNIDRAFT_45201</name>
</gene>
<protein>
    <submittedName>
        <fullName evidence="2">Uncharacterized protein</fullName>
    </submittedName>
</protein>
<evidence type="ECO:0000313" key="2">
    <source>
        <dbReference type="EMBL" id="EHA22434.1"/>
    </source>
</evidence>
<dbReference type="Proteomes" id="UP000009038">
    <property type="component" value="Unassembled WGS sequence"/>
</dbReference>
<evidence type="ECO:0000313" key="3">
    <source>
        <dbReference type="Proteomes" id="UP000009038"/>
    </source>
</evidence>
<dbReference type="AlphaFoldDB" id="G3Y4Q5"/>
<dbReference type="HOGENOM" id="CLU_1524797_0_0_1"/>
<dbReference type="VEuPathDB" id="FungiDB:ASPNIDRAFT2_45201"/>
<dbReference type="EMBL" id="ACJE01000012">
    <property type="protein sequence ID" value="EHA22434.1"/>
    <property type="molecule type" value="Genomic_DNA"/>
</dbReference>
<proteinExistence type="predicted"/>
<feature type="region of interest" description="Disordered" evidence="1">
    <location>
        <begin position="123"/>
        <end position="144"/>
    </location>
</feature>
<name>G3Y4Q5_ASPNA</name>
<sequence length="176" mass="19480">MEDPELSSPSFPLPLPLSLSLSLSLSFFVSLTGEKLNSFTLTHAHQAGSTRHEKSSEPTHSVWCIHSHFELHRGLDNHANFDGTVFLPFFSRWIALPIIGWEKSLVLIESERDPSTVCVPVDTSCSSGEEKKKKKGKSMGHPPHLQVIPPPSPYPLDNILPPGTRVLVVGGGWWIR</sequence>
<reference evidence="2 3" key="1">
    <citation type="journal article" date="2011" name="Genome Res.">
        <title>Comparative genomics of citric-acid-producing Aspergillus niger ATCC 1015 versus enzyme-producing CBS 513.88.</title>
        <authorList>
            <person name="Andersen M.R."/>
            <person name="Salazar M.P."/>
            <person name="Schaap P.J."/>
            <person name="van de Vondervoort P.J."/>
            <person name="Culley D."/>
            <person name="Thykaer J."/>
            <person name="Frisvad J.C."/>
            <person name="Nielsen K.F."/>
            <person name="Albang R."/>
            <person name="Albermann K."/>
            <person name="Berka R.M."/>
            <person name="Braus G.H."/>
            <person name="Braus-Stromeyer S.A."/>
            <person name="Corrochano L.M."/>
            <person name="Dai Z."/>
            <person name="van Dijck P.W."/>
            <person name="Hofmann G."/>
            <person name="Lasure L.L."/>
            <person name="Magnuson J.K."/>
            <person name="Menke H."/>
            <person name="Meijer M."/>
            <person name="Meijer S.L."/>
            <person name="Nielsen J.B."/>
            <person name="Nielsen M.L."/>
            <person name="van Ooyen A.J."/>
            <person name="Pel H.J."/>
            <person name="Poulsen L."/>
            <person name="Samson R.A."/>
            <person name="Stam H."/>
            <person name="Tsang A."/>
            <person name="van den Brink J.M."/>
            <person name="Atkins A."/>
            <person name="Aerts A."/>
            <person name="Shapiro H."/>
            <person name="Pangilinan J."/>
            <person name="Salamov A."/>
            <person name="Lou Y."/>
            <person name="Lindquist E."/>
            <person name="Lucas S."/>
            <person name="Grimwood J."/>
            <person name="Grigoriev I.V."/>
            <person name="Kubicek C.P."/>
            <person name="Martinez D."/>
            <person name="van Peij N.N."/>
            <person name="Roubos J.A."/>
            <person name="Nielsen J."/>
            <person name="Baker S.E."/>
        </authorList>
    </citation>
    <scope>NUCLEOTIDE SEQUENCE [LARGE SCALE GENOMIC DNA]</scope>
    <source>
        <strain evidence="3">ATCC 1015 / CBS 113.46 / FGSC A1144 / LSHB Ac4 / NCTC 3858a / NRRL 328 / USDA 3528.7</strain>
    </source>
</reference>
<evidence type="ECO:0000256" key="1">
    <source>
        <dbReference type="SAM" id="MobiDB-lite"/>
    </source>
</evidence>
<accession>G3Y4Q5</accession>
<organism evidence="2 3">
    <name type="scientific">Aspergillus niger (strain ATCC 1015 / CBS 113.46 / FGSC A1144 / LSHB Ac4 / NCTC 3858a / NRRL 328 / USDA 3528.7)</name>
    <dbReference type="NCBI Taxonomy" id="380704"/>
    <lineage>
        <taxon>Eukaryota</taxon>
        <taxon>Fungi</taxon>
        <taxon>Dikarya</taxon>
        <taxon>Ascomycota</taxon>
        <taxon>Pezizomycotina</taxon>
        <taxon>Eurotiomycetes</taxon>
        <taxon>Eurotiomycetidae</taxon>
        <taxon>Eurotiales</taxon>
        <taxon>Aspergillaceae</taxon>
        <taxon>Aspergillus</taxon>
        <taxon>Aspergillus subgen. Circumdati</taxon>
    </lineage>
</organism>
<comment type="caution">
    <text evidence="2">The sequence shown here is derived from an EMBL/GenBank/DDBJ whole genome shotgun (WGS) entry which is preliminary data.</text>
</comment>